<name>A0A177EDR5_9MICR</name>
<gene>
    <name evidence="1" type="ORF">NEDG_01686</name>
</gene>
<evidence type="ECO:0000313" key="2">
    <source>
        <dbReference type="Proteomes" id="UP000185944"/>
    </source>
</evidence>
<dbReference type="VEuPathDB" id="MicrosporidiaDB:NEDG_01686"/>
<organism evidence="1 2">
    <name type="scientific">Nematocida displodere</name>
    <dbReference type="NCBI Taxonomy" id="1805483"/>
    <lineage>
        <taxon>Eukaryota</taxon>
        <taxon>Fungi</taxon>
        <taxon>Fungi incertae sedis</taxon>
        <taxon>Microsporidia</taxon>
        <taxon>Nematocida</taxon>
    </lineage>
</organism>
<dbReference type="EMBL" id="LTDL01000037">
    <property type="protein sequence ID" value="OAG30103.1"/>
    <property type="molecule type" value="Genomic_DNA"/>
</dbReference>
<reference evidence="1 2" key="1">
    <citation type="submission" date="2016-02" db="EMBL/GenBank/DDBJ databases">
        <title>Discovery of a natural microsporidian pathogen with a broad tissue tropism in Caenorhabditis elegans.</title>
        <authorList>
            <person name="Luallen R.J."/>
            <person name="Reinke A.W."/>
            <person name="Tong L."/>
            <person name="Botts M.R."/>
            <person name="Felix M.-A."/>
            <person name="Troemel E.R."/>
        </authorList>
    </citation>
    <scope>NUCLEOTIDE SEQUENCE [LARGE SCALE GENOMIC DNA]</scope>
    <source>
        <strain evidence="1 2">JUm2807</strain>
    </source>
</reference>
<proteinExistence type="predicted"/>
<dbReference type="GeneID" id="93648036"/>
<keyword evidence="2" id="KW-1185">Reference proteome</keyword>
<dbReference type="Proteomes" id="UP000185944">
    <property type="component" value="Unassembled WGS sequence"/>
</dbReference>
<evidence type="ECO:0000313" key="1">
    <source>
        <dbReference type="EMBL" id="OAG30103.1"/>
    </source>
</evidence>
<accession>A0A177EDR5</accession>
<dbReference type="RefSeq" id="XP_067544578.1">
    <property type="nucleotide sequence ID" value="XM_067689104.1"/>
</dbReference>
<comment type="caution">
    <text evidence="1">The sequence shown here is derived from an EMBL/GenBank/DDBJ whole genome shotgun (WGS) entry which is preliminary data.</text>
</comment>
<sequence>MCIAPNNQELEFLGTNDYTGDFNAMEYHKAVSRADGSSPADEFASYRNIPGLDLVLVKTLKGAHPNTQNLDPKHDLYLSQAAINYIAPHTYDQFFRSNGLATPT</sequence>
<dbReference type="AlphaFoldDB" id="A0A177EDR5"/>
<protein>
    <submittedName>
        <fullName evidence="1">Uncharacterized protein</fullName>
    </submittedName>
</protein>